<dbReference type="SUPFAM" id="SSF53474">
    <property type="entry name" value="alpha/beta-Hydrolases"/>
    <property type="match status" value="1"/>
</dbReference>
<dbReference type="Gene3D" id="3.20.20.140">
    <property type="entry name" value="Metal-dependent hydrolases"/>
    <property type="match status" value="1"/>
</dbReference>
<proteinExistence type="inferred from homology"/>
<dbReference type="Gene3D" id="3.90.850.10">
    <property type="entry name" value="Fumarylacetoacetase-like, C-terminal domain"/>
    <property type="match status" value="1"/>
</dbReference>
<dbReference type="GO" id="GO:0016810">
    <property type="term" value="F:hydrolase activity, acting on carbon-nitrogen (but not peptide) bonds"/>
    <property type="evidence" value="ECO:0007669"/>
    <property type="project" value="InterPro"/>
</dbReference>
<evidence type="ECO:0000256" key="2">
    <source>
        <dbReference type="ARBA" id="ARBA00022723"/>
    </source>
</evidence>
<comment type="caution">
    <text evidence="6">The sequence shown here is derived from an EMBL/GenBank/DDBJ whole genome shotgun (WGS) entry which is preliminary data.</text>
</comment>
<dbReference type="InterPro" id="IPR011234">
    <property type="entry name" value="Fumarylacetoacetase-like_C"/>
</dbReference>
<dbReference type="GO" id="GO:0018773">
    <property type="term" value="F:acetylpyruvate hydrolase activity"/>
    <property type="evidence" value="ECO:0007669"/>
    <property type="project" value="TreeGrafter"/>
</dbReference>
<feature type="domain" description="AB hydrolase-1" evidence="5">
    <location>
        <begin position="354"/>
        <end position="609"/>
    </location>
</feature>
<evidence type="ECO:0000256" key="1">
    <source>
        <dbReference type="ARBA" id="ARBA00010211"/>
    </source>
</evidence>
<dbReference type="GO" id="GO:0050163">
    <property type="term" value="F:oxaloacetate tautomerase activity"/>
    <property type="evidence" value="ECO:0007669"/>
    <property type="project" value="UniProtKB-ARBA"/>
</dbReference>
<evidence type="ECO:0008006" key="8">
    <source>
        <dbReference type="Google" id="ProtNLM"/>
    </source>
</evidence>
<dbReference type="SUPFAM" id="SSF56529">
    <property type="entry name" value="FAH"/>
    <property type="match status" value="1"/>
</dbReference>
<evidence type="ECO:0000313" key="6">
    <source>
        <dbReference type="EMBL" id="KAK4234359.1"/>
    </source>
</evidence>
<dbReference type="GO" id="GO:0046872">
    <property type="term" value="F:metal ion binding"/>
    <property type="evidence" value="ECO:0007669"/>
    <property type="project" value="UniProtKB-KW"/>
</dbReference>
<dbReference type="InterPro" id="IPR000073">
    <property type="entry name" value="AB_hydrolase_1"/>
</dbReference>
<accession>A0AAN7C2Z4</accession>
<dbReference type="InterPro" id="IPR057744">
    <property type="entry name" value="OTAase-like"/>
</dbReference>
<evidence type="ECO:0000313" key="7">
    <source>
        <dbReference type="Proteomes" id="UP001303760"/>
    </source>
</evidence>
<keyword evidence="2" id="KW-0479">Metal-binding</keyword>
<dbReference type="InterPro" id="IPR029058">
    <property type="entry name" value="AB_hydrolase_fold"/>
</dbReference>
<dbReference type="InterPro" id="IPR036663">
    <property type="entry name" value="Fumarylacetoacetase_C_sf"/>
</dbReference>
<dbReference type="Gene3D" id="3.40.50.1820">
    <property type="entry name" value="alpha/beta hydrolase"/>
    <property type="match status" value="1"/>
</dbReference>
<evidence type="ECO:0000259" key="3">
    <source>
        <dbReference type="Pfam" id="PF01557"/>
    </source>
</evidence>
<dbReference type="Pfam" id="PF01557">
    <property type="entry name" value="FAA_hydrolase"/>
    <property type="match status" value="1"/>
</dbReference>
<reference evidence="6" key="1">
    <citation type="journal article" date="2023" name="Mol. Phylogenet. Evol.">
        <title>Genome-scale phylogeny and comparative genomics of the fungal order Sordariales.</title>
        <authorList>
            <person name="Hensen N."/>
            <person name="Bonometti L."/>
            <person name="Westerberg I."/>
            <person name="Brannstrom I.O."/>
            <person name="Guillou S."/>
            <person name="Cros-Aarteil S."/>
            <person name="Calhoun S."/>
            <person name="Haridas S."/>
            <person name="Kuo A."/>
            <person name="Mondo S."/>
            <person name="Pangilinan J."/>
            <person name="Riley R."/>
            <person name="LaButti K."/>
            <person name="Andreopoulos B."/>
            <person name="Lipzen A."/>
            <person name="Chen C."/>
            <person name="Yan M."/>
            <person name="Daum C."/>
            <person name="Ng V."/>
            <person name="Clum A."/>
            <person name="Steindorff A."/>
            <person name="Ohm R.A."/>
            <person name="Martin F."/>
            <person name="Silar P."/>
            <person name="Natvig D.O."/>
            <person name="Lalanne C."/>
            <person name="Gautier V."/>
            <person name="Ament-Velasquez S.L."/>
            <person name="Kruys A."/>
            <person name="Hutchinson M.I."/>
            <person name="Powell A.J."/>
            <person name="Barry K."/>
            <person name="Miller A.N."/>
            <person name="Grigoriev I.V."/>
            <person name="Debuchy R."/>
            <person name="Gladieux P."/>
            <person name="Hiltunen Thoren M."/>
            <person name="Johannesson H."/>
        </authorList>
    </citation>
    <scope>NUCLEOTIDE SEQUENCE</scope>
    <source>
        <strain evidence="6">CBS 532.94</strain>
    </source>
</reference>
<dbReference type="AlphaFoldDB" id="A0AAN7C2Z4"/>
<name>A0AAN7C2Z4_9PEZI</name>
<dbReference type="SUPFAM" id="SSF51338">
    <property type="entry name" value="Composite domain of metallo-dependent hydrolases"/>
    <property type="match status" value="1"/>
</dbReference>
<gene>
    <name evidence="6" type="ORF">C8A03DRAFT_47284</name>
</gene>
<evidence type="ECO:0000259" key="5">
    <source>
        <dbReference type="Pfam" id="PF12697"/>
    </source>
</evidence>
<dbReference type="CDD" id="cd01299">
    <property type="entry name" value="Met_dep_hydrolase_A"/>
    <property type="match status" value="1"/>
</dbReference>
<dbReference type="Pfam" id="PF01979">
    <property type="entry name" value="Amidohydro_1"/>
    <property type="match status" value="1"/>
</dbReference>
<organism evidence="6 7">
    <name type="scientific">Achaetomium macrosporum</name>
    <dbReference type="NCBI Taxonomy" id="79813"/>
    <lineage>
        <taxon>Eukaryota</taxon>
        <taxon>Fungi</taxon>
        <taxon>Dikarya</taxon>
        <taxon>Ascomycota</taxon>
        <taxon>Pezizomycotina</taxon>
        <taxon>Sordariomycetes</taxon>
        <taxon>Sordariomycetidae</taxon>
        <taxon>Sordariales</taxon>
        <taxon>Chaetomiaceae</taxon>
        <taxon>Achaetomium</taxon>
    </lineage>
</organism>
<dbReference type="SUPFAM" id="SSF51556">
    <property type="entry name" value="Metallo-dependent hydrolases"/>
    <property type="match status" value="1"/>
</dbReference>
<dbReference type="FunFam" id="3.90.850.10:FF:000002">
    <property type="entry name" value="2-hydroxyhepta-2,4-diene-1,7-dioate isomerase"/>
    <property type="match status" value="1"/>
</dbReference>
<comment type="similarity">
    <text evidence="1">Belongs to the FAH family.</text>
</comment>
<dbReference type="GO" id="GO:0006107">
    <property type="term" value="P:oxaloacetate metabolic process"/>
    <property type="evidence" value="ECO:0007669"/>
    <property type="project" value="UniProtKB-ARBA"/>
</dbReference>
<protein>
    <recommendedName>
        <fullName evidence="8">Fumarylacetoacetate hydrolase</fullName>
    </recommendedName>
</protein>
<feature type="domain" description="Fumarylacetoacetase-like C-terminal" evidence="3">
    <location>
        <begin position="86"/>
        <end position="297"/>
    </location>
</feature>
<dbReference type="InterPro" id="IPR011059">
    <property type="entry name" value="Metal-dep_hydrolase_composite"/>
</dbReference>
<dbReference type="PANTHER" id="PTHR11820">
    <property type="entry name" value="ACYLPYRUVASE"/>
    <property type="match status" value="1"/>
</dbReference>
<dbReference type="EMBL" id="MU860380">
    <property type="protein sequence ID" value="KAK4234359.1"/>
    <property type="molecule type" value="Genomic_DNA"/>
</dbReference>
<keyword evidence="7" id="KW-1185">Reference proteome</keyword>
<dbReference type="InterPro" id="IPR032466">
    <property type="entry name" value="Metal_Hydrolase"/>
</dbReference>
<dbReference type="PANTHER" id="PTHR11820:SF7">
    <property type="entry name" value="ACYLPYRUVASE FAHD1, MITOCHONDRIAL"/>
    <property type="match status" value="1"/>
</dbReference>
<feature type="domain" description="Amidohydrolase-related" evidence="4">
    <location>
        <begin position="723"/>
        <end position="1075"/>
    </location>
</feature>
<dbReference type="Gene3D" id="2.30.40.10">
    <property type="entry name" value="Urease, subunit C, domain 1"/>
    <property type="match status" value="1"/>
</dbReference>
<dbReference type="InterPro" id="IPR006680">
    <property type="entry name" value="Amidohydro-rel"/>
</dbReference>
<reference evidence="6" key="2">
    <citation type="submission" date="2023-05" db="EMBL/GenBank/DDBJ databases">
        <authorList>
            <consortium name="Lawrence Berkeley National Laboratory"/>
            <person name="Steindorff A."/>
            <person name="Hensen N."/>
            <person name="Bonometti L."/>
            <person name="Westerberg I."/>
            <person name="Brannstrom I.O."/>
            <person name="Guillou S."/>
            <person name="Cros-Aarteil S."/>
            <person name="Calhoun S."/>
            <person name="Haridas S."/>
            <person name="Kuo A."/>
            <person name="Mondo S."/>
            <person name="Pangilinan J."/>
            <person name="Riley R."/>
            <person name="Labutti K."/>
            <person name="Andreopoulos B."/>
            <person name="Lipzen A."/>
            <person name="Chen C."/>
            <person name="Yanf M."/>
            <person name="Daum C."/>
            <person name="Ng V."/>
            <person name="Clum A."/>
            <person name="Ohm R."/>
            <person name="Martin F."/>
            <person name="Silar P."/>
            <person name="Natvig D."/>
            <person name="Lalanne C."/>
            <person name="Gautier V."/>
            <person name="Ament-Velasquez S.L."/>
            <person name="Kruys A."/>
            <person name="Hutchinson M.I."/>
            <person name="Powell A.J."/>
            <person name="Barry K."/>
            <person name="Miller A.N."/>
            <person name="Grigoriev I.V."/>
            <person name="Debuchy R."/>
            <person name="Gladieux P."/>
            <person name="Thoren M.H."/>
            <person name="Johannesson H."/>
        </authorList>
    </citation>
    <scope>NUCLEOTIDE SEQUENCE</scope>
    <source>
        <strain evidence="6">CBS 532.94</strain>
    </source>
</reference>
<dbReference type="Proteomes" id="UP001303760">
    <property type="component" value="Unassembled WGS sequence"/>
</dbReference>
<sequence length="1115" mass="120189">MEARAEAYNLTNYAAFVDPETATPRIGHFDLAANTIQPLSFTSGTPVASLYQVIEAGPAKIMAAPGQEAIPASGIKLLAPISGRDVLAVGKNYMDHAKEFNSSGFDSSDRVDRPSHPVIFTKRATSIISSGDDIYPHPGFTETLDYEGEIGVIVGRAGFRIREEDAWDHVWGYTIVNDMTARERQRDHKQFFIGKSADTFCPMGPIAVPKEALPSTLRVQTHVNGELRQDATSDDLIFSIPTLISTISAGQTIQPGDVIATGTPAGVGIGKKPPVYLQPGDEIAVTVTGLGTLRNKIAAPTSCNPTPSRVAAQTSFSPSFPPLGTAKSISGPHLTTLNSKPLHYQRLGTGPRHIVFVHGLGGTLDVWRPLISALSLADQYICHLFDLEGHGLSPTHPLAALSVASFAADLHAVLAHAGDGISPTNPATVVAHSMGCLPALHLALGMEDDAAAALVGDLILLGPPASPYPEAAVRASLARADTVRKGGMAAVVDAVVEAGTSARSKRANPVGVLAVRLSLLGQDPEGYAKGCWALAGTGGGVGLEVERLGAGANGRRRRVLIATGEEDKVSPPELCEKYAERIGEAAEVVVLKGTGHWHVYEDLEGVAKAVKLLVRRSAAVAGSHTQWQPEPDSEAFPRNIAYINNLQLDPELQPKKYEISGTHPDSRILFVGVKILDSTGRRPYLGDVLIEGERFSAVEEVPNRDDLLKDPRVRVFQGRGRTLMSGLGDGHTHFTWNGGDLNRLGELDVEEHVLLTVKSAQCFLDSGYTMCFGAAAAKDRLDVVVRDAINAGDIPGPRYLANAREIVRTGGDLVAGISAFADGPERKHMLSSEMREVIRHYVEDIGVDNVKLSMSGEDITEVRSAQDCYYTDEETAACVDEAHSRKKRLCAHARSCESVKMCLRHGVDVIYHASYIDDEGMDMLEKLKHKHIVVPAINWLWATTYEAEAFGYSQDKAEKAGYKRELDVAVAGLREMHRRGIVVLPGGDYGFAWTPHGTYARDLEHFVKLLGFTPHESIIAATAGVAALLMRGHELGKIQPGFYADCILVDGDPLEDISILQDHSRLNIIVINGRVHKAGRKEYFQHGVAEVLSNTVPAHVAVDFPEVRPIMQKSY</sequence>
<evidence type="ECO:0000259" key="4">
    <source>
        <dbReference type="Pfam" id="PF01979"/>
    </source>
</evidence>
<dbReference type="Pfam" id="PF12697">
    <property type="entry name" value="Abhydrolase_6"/>
    <property type="match status" value="1"/>
</dbReference>